<accession>A0A8J4BGR4</accession>
<dbReference type="Proteomes" id="UP000747399">
    <property type="component" value="Unassembled WGS sequence"/>
</dbReference>
<sequence>MSANSADLFNLLQCARQALRGASSGRGSALVERTCVTGSLARGTYVAGCEPTGLVLFLNVDLQFSPHEVPKALEALAESLRSEQVPGGKGFNGFDLQIVDAECRGGLWANLRAWRRKDLGTEPAEGASPPQDVPFVLQLFVAENMTSTVSQRAAPVSNAEALGLGPVDEHRARQQQQNLLVAAEQRLRREARYQVRQGRAATGAAAAVPAAVWAAKAACGVAEARRVFWSRQPEAAVRAARAAHETWRLALTATAKTQQQQSQSQSQQELWSDEVMLLLDVLALHAYRQEAETGGEGAVVIRIFTTLSAGSANDGASSKAGGLRVALQGGVLAGEGEGVAAGAVSDAPASSAEVESLVVLDPCFPVLDVHAAACEAVGQGEGVDVGKARLRDLATAAMGLANATGGVVAARTVDTATTKGVVASSGEGAAAAAPAVAGSAAKVIAAPAAAAPVPIEDGAAVAGPEASAVVVAALEPVEYGAAATTVPAAAAAAAVPAAEATAAAPTEDAAPAVPAAEAAAPAVPAAEAAAAAIPAAEATVAAAPTEDAAAAIPAAEAAAAAIPAAEATVAAVSAEDAADTTTKADTGITETSATGEIAAAPAAADTVTAVKTDIPMTEATAITTGNDAPMGHAAAPAAEAATTPGSAAIPATKDGNVPAGDATVKSET</sequence>
<protein>
    <submittedName>
        <fullName evidence="2">Uncharacterized protein</fullName>
    </submittedName>
</protein>
<dbReference type="EMBL" id="BNCO01000043">
    <property type="protein sequence ID" value="GIL61170.1"/>
    <property type="molecule type" value="Genomic_DNA"/>
</dbReference>
<evidence type="ECO:0000313" key="2">
    <source>
        <dbReference type="EMBL" id="GIL61170.1"/>
    </source>
</evidence>
<organism evidence="2 3">
    <name type="scientific">Volvox africanus</name>
    <dbReference type="NCBI Taxonomy" id="51714"/>
    <lineage>
        <taxon>Eukaryota</taxon>
        <taxon>Viridiplantae</taxon>
        <taxon>Chlorophyta</taxon>
        <taxon>core chlorophytes</taxon>
        <taxon>Chlorophyceae</taxon>
        <taxon>CS clade</taxon>
        <taxon>Chlamydomonadales</taxon>
        <taxon>Volvocaceae</taxon>
        <taxon>Volvox</taxon>
    </lineage>
</organism>
<comment type="caution">
    <text evidence="2">The sequence shown here is derived from an EMBL/GenBank/DDBJ whole genome shotgun (WGS) entry which is preliminary data.</text>
</comment>
<gene>
    <name evidence="2" type="ORF">Vafri_15573</name>
</gene>
<dbReference type="AlphaFoldDB" id="A0A8J4BGR4"/>
<reference evidence="2" key="1">
    <citation type="journal article" date="2021" name="Proc. Natl. Acad. Sci. U.S.A.">
        <title>Three genomes in the algal genus Volvox reveal the fate of a haploid sex-determining region after a transition to homothallism.</title>
        <authorList>
            <person name="Yamamoto K."/>
            <person name="Hamaji T."/>
            <person name="Kawai-Toyooka H."/>
            <person name="Matsuzaki R."/>
            <person name="Takahashi F."/>
            <person name="Nishimura Y."/>
            <person name="Kawachi M."/>
            <person name="Noguchi H."/>
            <person name="Minakuchi Y."/>
            <person name="Umen J.G."/>
            <person name="Toyoda A."/>
            <person name="Nozaki H."/>
        </authorList>
    </citation>
    <scope>NUCLEOTIDE SEQUENCE</scope>
    <source>
        <strain evidence="2">NIES-3780</strain>
    </source>
</reference>
<name>A0A8J4BGR4_9CHLO</name>
<evidence type="ECO:0000256" key="1">
    <source>
        <dbReference type="SAM" id="MobiDB-lite"/>
    </source>
</evidence>
<keyword evidence="3" id="KW-1185">Reference proteome</keyword>
<feature type="compositionally biased region" description="Low complexity" evidence="1">
    <location>
        <begin position="628"/>
        <end position="648"/>
    </location>
</feature>
<feature type="region of interest" description="Disordered" evidence="1">
    <location>
        <begin position="622"/>
        <end position="668"/>
    </location>
</feature>
<proteinExistence type="predicted"/>
<evidence type="ECO:0000313" key="3">
    <source>
        <dbReference type="Proteomes" id="UP000747399"/>
    </source>
</evidence>